<accession>A0A9P9E4G7</accession>
<proteinExistence type="predicted"/>
<keyword evidence="1" id="KW-1133">Transmembrane helix</keyword>
<keyword evidence="1" id="KW-0812">Transmembrane</keyword>
<name>A0A9P9E4G7_9PLEO</name>
<gene>
    <name evidence="2" type="ORF">B0J11DRAFT_430219</name>
</gene>
<sequence>MIKVLFPFHAAAWKASSEPIQQMLQEPDTVRKEELTAIWRDKTQTQLNTISITSALFGGVIATSFSWPVFSRLSPSNSSTVLALWYSALILVLTSIAASAQQSVALTRLGSHPHGLEKIRKLLGKSSSSRNTEPSKLQLVVWQAPLSLLNFSVVVFTIGLAILIWSSVSPAWTGDDIKVSNFAG</sequence>
<evidence type="ECO:0000313" key="2">
    <source>
        <dbReference type="EMBL" id="KAH7130733.1"/>
    </source>
</evidence>
<dbReference type="Proteomes" id="UP000700596">
    <property type="component" value="Unassembled WGS sequence"/>
</dbReference>
<feature type="transmembrane region" description="Helical" evidence="1">
    <location>
        <begin position="148"/>
        <end position="168"/>
    </location>
</feature>
<evidence type="ECO:0000256" key="1">
    <source>
        <dbReference type="SAM" id="Phobius"/>
    </source>
</evidence>
<organism evidence="2 3">
    <name type="scientific">Dendryphion nanum</name>
    <dbReference type="NCBI Taxonomy" id="256645"/>
    <lineage>
        <taxon>Eukaryota</taxon>
        <taxon>Fungi</taxon>
        <taxon>Dikarya</taxon>
        <taxon>Ascomycota</taxon>
        <taxon>Pezizomycotina</taxon>
        <taxon>Dothideomycetes</taxon>
        <taxon>Pleosporomycetidae</taxon>
        <taxon>Pleosporales</taxon>
        <taxon>Torulaceae</taxon>
        <taxon>Dendryphion</taxon>
    </lineage>
</organism>
<feature type="transmembrane region" description="Helical" evidence="1">
    <location>
        <begin position="50"/>
        <end position="70"/>
    </location>
</feature>
<keyword evidence="1" id="KW-0472">Membrane</keyword>
<dbReference type="AlphaFoldDB" id="A0A9P9E4G7"/>
<comment type="caution">
    <text evidence="2">The sequence shown here is derived from an EMBL/GenBank/DDBJ whole genome shotgun (WGS) entry which is preliminary data.</text>
</comment>
<dbReference type="OrthoDB" id="2150604at2759"/>
<protein>
    <submittedName>
        <fullName evidence="2">Uncharacterized protein</fullName>
    </submittedName>
</protein>
<reference evidence="2" key="1">
    <citation type="journal article" date="2021" name="Nat. Commun.">
        <title>Genetic determinants of endophytism in the Arabidopsis root mycobiome.</title>
        <authorList>
            <person name="Mesny F."/>
            <person name="Miyauchi S."/>
            <person name="Thiergart T."/>
            <person name="Pickel B."/>
            <person name="Atanasova L."/>
            <person name="Karlsson M."/>
            <person name="Huettel B."/>
            <person name="Barry K.W."/>
            <person name="Haridas S."/>
            <person name="Chen C."/>
            <person name="Bauer D."/>
            <person name="Andreopoulos W."/>
            <person name="Pangilinan J."/>
            <person name="LaButti K."/>
            <person name="Riley R."/>
            <person name="Lipzen A."/>
            <person name="Clum A."/>
            <person name="Drula E."/>
            <person name="Henrissat B."/>
            <person name="Kohler A."/>
            <person name="Grigoriev I.V."/>
            <person name="Martin F.M."/>
            <person name="Hacquard S."/>
        </authorList>
    </citation>
    <scope>NUCLEOTIDE SEQUENCE</scope>
    <source>
        <strain evidence="2">MPI-CAGE-CH-0243</strain>
    </source>
</reference>
<evidence type="ECO:0000313" key="3">
    <source>
        <dbReference type="Proteomes" id="UP000700596"/>
    </source>
</evidence>
<dbReference type="EMBL" id="JAGMWT010000004">
    <property type="protein sequence ID" value="KAH7130733.1"/>
    <property type="molecule type" value="Genomic_DNA"/>
</dbReference>
<feature type="transmembrane region" description="Helical" evidence="1">
    <location>
        <begin position="82"/>
        <end position="100"/>
    </location>
</feature>
<keyword evidence="3" id="KW-1185">Reference proteome</keyword>